<dbReference type="GO" id="GO:0005829">
    <property type="term" value="C:cytosol"/>
    <property type="evidence" value="ECO:0007669"/>
    <property type="project" value="TreeGrafter"/>
</dbReference>
<dbReference type="InterPro" id="IPR019987">
    <property type="entry name" value="GTP-bd_ribosome_bio_YsxC"/>
</dbReference>
<keyword evidence="5 10" id="KW-0547">Nucleotide-binding</keyword>
<dbReference type="InterPro" id="IPR027417">
    <property type="entry name" value="P-loop_NTPase"/>
</dbReference>
<evidence type="ECO:0000256" key="10">
    <source>
        <dbReference type="HAMAP-Rule" id="MF_00321"/>
    </source>
</evidence>
<dbReference type="PROSITE" id="PS51706">
    <property type="entry name" value="G_ENGB"/>
    <property type="match status" value="1"/>
</dbReference>
<keyword evidence="3 10" id="KW-0132">Cell division</keyword>
<evidence type="ECO:0000256" key="8">
    <source>
        <dbReference type="ARBA" id="ARBA00023210"/>
    </source>
</evidence>
<feature type="domain" description="EngB-type G" evidence="11">
    <location>
        <begin position="22"/>
        <end position="193"/>
    </location>
</feature>
<dbReference type="GO" id="GO:0005525">
    <property type="term" value="F:GTP binding"/>
    <property type="evidence" value="ECO:0007669"/>
    <property type="project" value="UniProtKB-UniRule"/>
</dbReference>
<dbReference type="FunFam" id="3.40.50.300:FF:000098">
    <property type="entry name" value="Probable GTP-binding protein EngB"/>
    <property type="match status" value="1"/>
</dbReference>
<keyword evidence="6" id="KW-0460">Magnesium</keyword>
<dbReference type="CDD" id="cd01876">
    <property type="entry name" value="YihA_EngB"/>
    <property type="match status" value="1"/>
</dbReference>
<evidence type="ECO:0000313" key="13">
    <source>
        <dbReference type="Proteomes" id="UP000261212"/>
    </source>
</evidence>
<reference evidence="12 13" key="1">
    <citation type="submission" date="2018-08" db="EMBL/GenBank/DDBJ databases">
        <title>A genome reference for cultivated species of the human gut microbiota.</title>
        <authorList>
            <person name="Zou Y."/>
            <person name="Xue W."/>
            <person name="Luo G."/>
        </authorList>
    </citation>
    <scope>NUCLEOTIDE SEQUENCE [LARGE SCALE GENOMIC DNA]</scope>
    <source>
        <strain evidence="12 13">AM25-6</strain>
    </source>
</reference>
<dbReference type="PANTHER" id="PTHR11649:SF13">
    <property type="entry name" value="ENGB-TYPE G DOMAIN-CONTAINING PROTEIN"/>
    <property type="match status" value="1"/>
</dbReference>
<organism evidence="12 13">
    <name type="scientific">Anaerofustis stercorihominis</name>
    <dbReference type="NCBI Taxonomy" id="214853"/>
    <lineage>
        <taxon>Bacteria</taxon>
        <taxon>Bacillati</taxon>
        <taxon>Bacillota</taxon>
        <taxon>Clostridia</taxon>
        <taxon>Eubacteriales</taxon>
        <taxon>Eubacteriaceae</taxon>
        <taxon>Anaerofustis</taxon>
    </lineage>
</organism>
<evidence type="ECO:0000256" key="7">
    <source>
        <dbReference type="ARBA" id="ARBA00023134"/>
    </source>
</evidence>
<keyword evidence="7 10" id="KW-0342">GTP-binding</keyword>
<dbReference type="HAMAP" id="MF_00321">
    <property type="entry name" value="GTPase_EngB"/>
    <property type="match status" value="1"/>
</dbReference>
<keyword evidence="8 10" id="KW-0717">Septation</keyword>
<evidence type="ECO:0000256" key="1">
    <source>
        <dbReference type="ARBA" id="ARBA00001946"/>
    </source>
</evidence>
<evidence type="ECO:0000256" key="6">
    <source>
        <dbReference type="ARBA" id="ARBA00022842"/>
    </source>
</evidence>
<dbReference type="GO" id="GO:0000917">
    <property type="term" value="P:division septum assembly"/>
    <property type="evidence" value="ECO:0007669"/>
    <property type="project" value="UniProtKB-KW"/>
</dbReference>
<dbReference type="SUPFAM" id="SSF52540">
    <property type="entry name" value="P-loop containing nucleoside triphosphate hydrolases"/>
    <property type="match status" value="1"/>
</dbReference>
<dbReference type="Gene3D" id="3.40.50.300">
    <property type="entry name" value="P-loop containing nucleotide triphosphate hydrolases"/>
    <property type="match status" value="1"/>
</dbReference>
<dbReference type="GO" id="GO:0046872">
    <property type="term" value="F:metal ion binding"/>
    <property type="evidence" value="ECO:0007669"/>
    <property type="project" value="UniProtKB-KW"/>
</dbReference>
<evidence type="ECO:0000256" key="2">
    <source>
        <dbReference type="ARBA" id="ARBA00009638"/>
    </source>
</evidence>
<dbReference type="NCBIfam" id="TIGR03598">
    <property type="entry name" value="GTPase_YsxC"/>
    <property type="match status" value="1"/>
</dbReference>
<evidence type="ECO:0000256" key="4">
    <source>
        <dbReference type="ARBA" id="ARBA00022723"/>
    </source>
</evidence>
<dbReference type="InterPro" id="IPR006073">
    <property type="entry name" value="GTP-bd"/>
</dbReference>
<keyword evidence="4" id="KW-0479">Metal-binding</keyword>
<evidence type="ECO:0000256" key="5">
    <source>
        <dbReference type="ARBA" id="ARBA00022741"/>
    </source>
</evidence>
<dbReference type="RefSeq" id="WP_117531989.1">
    <property type="nucleotide sequence ID" value="NZ_QUSM01000003.1"/>
</dbReference>
<name>A0A3E3DYE5_9FIRM</name>
<comment type="caution">
    <text evidence="12">The sequence shown here is derived from an EMBL/GenBank/DDBJ whole genome shotgun (WGS) entry which is preliminary data.</text>
</comment>
<comment type="cofactor">
    <cofactor evidence="1">
        <name>Mg(2+)</name>
        <dbReference type="ChEBI" id="CHEBI:18420"/>
    </cofactor>
</comment>
<gene>
    <name evidence="10" type="primary">engB</name>
    <name evidence="12" type="ORF">DW687_05040</name>
</gene>
<keyword evidence="9 10" id="KW-0131">Cell cycle</keyword>
<comment type="function">
    <text evidence="10">Necessary for normal cell division and for the maintenance of normal septation.</text>
</comment>
<dbReference type="InterPro" id="IPR030393">
    <property type="entry name" value="G_ENGB_dom"/>
</dbReference>
<dbReference type="AlphaFoldDB" id="A0A3E3DYE5"/>
<dbReference type="Pfam" id="PF01926">
    <property type="entry name" value="MMR_HSR1"/>
    <property type="match status" value="1"/>
</dbReference>
<evidence type="ECO:0000256" key="3">
    <source>
        <dbReference type="ARBA" id="ARBA00022618"/>
    </source>
</evidence>
<evidence type="ECO:0000313" key="12">
    <source>
        <dbReference type="EMBL" id="RGD74135.1"/>
    </source>
</evidence>
<dbReference type="EMBL" id="QUSM01000003">
    <property type="protein sequence ID" value="RGD74135.1"/>
    <property type="molecule type" value="Genomic_DNA"/>
</dbReference>
<evidence type="ECO:0000256" key="9">
    <source>
        <dbReference type="ARBA" id="ARBA00023306"/>
    </source>
</evidence>
<evidence type="ECO:0000259" key="11">
    <source>
        <dbReference type="PROSITE" id="PS51706"/>
    </source>
</evidence>
<dbReference type="Proteomes" id="UP000261212">
    <property type="component" value="Unassembled WGS sequence"/>
</dbReference>
<dbReference type="PANTHER" id="PTHR11649">
    <property type="entry name" value="MSS1/TRME-RELATED GTP-BINDING PROTEIN"/>
    <property type="match status" value="1"/>
</dbReference>
<accession>A0A3E3DYE5</accession>
<protein>
    <recommendedName>
        <fullName evidence="10">Probable GTP-binding protein EngB</fullName>
    </recommendedName>
</protein>
<comment type="similarity">
    <text evidence="2 10">Belongs to the TRAFAC class TrmE-Era-EngA-EngB-Septin-like GTPase superfamily. EngB GTPase family.</text>
</comment>
<sequence>MIIRSAEILTSAAKFNQLPPEDKLEIVLIGKSNVGKSSFINNLLNRKSLARTSSVPGKTRTANYYIINNEFYIVDMPGYGYAKVSKSEKATFSNIITDYLKKRNADFIVFFLVDIRHKPSENDIKMYNEILDNDIYPVVVLTKADKISKNKRKQNIDLIKKTLGLNEDDKVIIFSTEEKLGRDEVWDFIEEFI</sequence>
<proteinExistence type="inferred from homology"/>